<name>A0A158R570_9BILA</name>
<evidence type="ECO:0000256" key="4">
    <source>
        <dbReference type="SAM" id="MobiDB-lite"/>
    </source>
</evidence>
<organism evidence="5 6">
    <name type="scientific">Syphacia muris</name>
    <dbReference type="NCBI Taxonomy" id="451379"/>
    <lineage>
        <taxon>Eukaryota</taxon>
        <taxon>Metazoa</taxon>
        <taxon>Ecdysozoa</taxon>
        <taxon>Nematoda</taxon>
        <taxon>Chromadorea</taxon>
        <taxon>Rhabditida</taxon>
        <taxon>Spirurina</taxon>
        <taxon>Oxyuridomorpha</taxon>
        <taxon>Oxyuroidea</taxon>
        <taxon>Oxyuridae</taxon>
        <taxon>Syphacia</taxon>
    </lineage>
</organism>
<evidence type="ECO:0000256" key="1">
    <source>
        <dbReference type="ARBA" id="ARBA00022737"/>
    </source>
</evidence>
<feature type="compositionally biased region" description="Low complexity" evidence="4">
    <location>
        <begin position="49"/>
        <end position="58"/>
    </location>
</feature>
<dbReference type="STRING" id="451379.A0A158R570"/>
<feature type="compositionally biased region" description="Polar residues" evidence="4">
    <location>
        <begin position="63"/>
        <end position="85"/>
    </location>
</feature>
<feature type="compositionally biased region" description="Low complexity" evidence="4">
    <location>
        <begin position="1139"/>
        <end position="1163"/>
    </location>
</feature>
<proteinExistence type="predicted"/>
<evidence type="ECO:0000256" key="3">
    <source>
        <dbReference type="PROSITE-ProRule" id="PRU00023"/>
    </source>
</evidence>
<evidence type="ECO:0000313" key="5">
    <source>
        <dbReference type="Proteomes" id="UP000046393"/>
    </source>
</evidence>
<dbReference type="Proteomes" id="UP000046393">
    <property type="component" value="Unplaced"/>
</dbReference>
<keyword evidence="1" id="KW-0677">Repeat</keyword>
<feature type="region of interest" description="Disordered" evidence="4">
    <location>
        <begin position="47"/>
        <end position="85"/>
    </location>
</feature>
<dbReference type="InterPro" id="IPR002110">
    <property type="entry name" value="Ankyrin_rpt"/>
</dbReference>
<protein>
    <submittedName>
        <fullName evidence="6">ANK_REP_REGION domain-containing protein</fullName>
    </submittedName>
</protein>
<dbReference type="Gene3D" id="1.25.40.20">
    <property type="entry name" value="Ankyrin repeat-containing domain"/>
    <property type="match status" value="1"/>
</dbReference>
<dbReference type="InterPro" id="IPR050889">
    <property type="entry name" value="Dendritic_Spine_Reg/Scaffold"/>
</dbReference>
<evidence type="ECO:0000256" key="2">
    <source>
        <dbReference type="ARBA" id="ARBA00023043"/>
    </source>
</evidence>
<keyword evidence="2 3" id="KW-0040">ANK repeat</keyword>
<reference evidence="6" key="1">
    <citation type="submission" date="2016-04" db="UniProtKB">
        <authorList>
            <consortium name="WormBaseParasite"/>
        </authorList>
    </citation>
    <scope>IDENTIFICATION</scope>
</reference>
<dbReference type="SMART" id="SM00248">
    <property type="entry name" value="ANK"/>
    <property type="match status" value="3"/>
</dbReference>
<keyword evidence="5" id="KW-1185">Reference proteome</keyword>
<dbReference type="PROSITE" id="PS50088">
    <property type="entry name" value="ANK_REPEAT"/>
    <property type="match status" value="1"/>
</dbReference>
<dbReference type="PANTHER" id="PTHR24166:SF48">
    <property type="entry name" value="PROTEIN VAPYRIN"/>
    <property type="match status" value="1"/>
</dbReference>
<dbReference type="InterPro" id="IPR036770">
    <property type="entry name" value="Ankyrin_rpt-contain_sf"/>
</dbReference>
<evidence type="ECO:0000313" key="6">
    <source>
        <dbReference type="WBParaSite" id="SMUV_0000564401-mRNA-1"/>
    </source>
</evidence>
<dbReference type="SUPFAM" id="SSF48403">
    <property type="entry name" value="Ankyrin repeat"/>
    <property type="match status" value="1"/>
</dbReference>
<feature type="region of interest" description="Disordered" evidence="4">
    <location>
        <begin position="1129"/>
        <end position="1163"/>
    </location>
</feature>
<sequence length="1466" mass="165530">MSAKASDDSKKANSSRQSSVERYAFGYTSELLNQECSISQAKRLRERLQQQQSGQSGSLFTGHKNNGDSSECSSLVGTPTESGRSFTYNSQAQKVMKEERNASISQNISELMLDAIHFDDLFLVERTLAFYSTRQPQLTSSPSVGSTNTLTDLAQKRCHNPRRSNASSTLSIHSTGKSTCAVMNILHMAIAHKKYEIVQRLLEFGFDPNAPALCHCKGSCIATGNIPLVSINASRALSVTPELCTVCAQLRVVSIINQTPLAIAVRAQNAEIIALLIAYGADPNLPDDDGNIPLMIAVRECPSNINILYTLVFFGSQIEMKNVRGSSPLDLSPELQKVQARCVEDLFSKACCVGVKSENKDDSKRLGLFFGFDESLSSVWERAWLMLKKMALNPECLDVIRVMNILLFYIDAFDTHLGGLLHRMLQISIAEYQSATPTYREAKRLSLLDTLSSLAKFCFQYLQKEGASRQFSALNTLNKIIDVGLVHELFVFPETAFCSSKFVKKPSMYNNVFSEVVSLHDSNQQTDDQKSTTDHVFFYSSDKNYQEFTGQRQFKRRLDLINVFASAEPSQIMTFLYNALTMERREAGIVPICSPAHRWRQCWKHCTQVLIARLLLFLCHITSFRTGMSCEEQLAPLSKVLEPTLDPQLLCLILQALALIALDPSTHKLFVELDIDDKLVQFILPADDWYHTNHSTCYGPYVKYHAARILVYVGMGDRVSNRVSIFHFPDSNNDSNKCTSNQSEDEYICQTCSTPNTLTELNKNSISVEQVLLELLEELDKKLQYRGLSDTVNEEKSNALSPPARDDLKLNERVRIFAVFESLRNVTLSIVLENLREHLCKIAIVVDPMLILRLLLHKLTWDLSIVKKKVAVIDSLKVGISRIRYSASLGANIRLTYKDGPKAEENEHPRTSKHVKIRRTSSLELPETSRFTYFMRSKERRRRLGTDTSSSSKCSRKTEISVSRHFPKYIKTLFRKRTITDPYKCTTLQHCFGNSTSESEVLEFARKLQNYPMTRREALHNAFMHNSEQDPFFDKLRSTGNLLPGLEIQNASPPRSPMLSHTEKLDVNNLGTNLLVERRPSSPQAIPGLPLIEIRRPSAMSQIEYGTYLDFPELTCRKVSECSPLLQTNVAQSRKSSDESSVGGWSSRASSAMSQRSSRSSGGMRLSAWASKTSITSDNSGLFLFRFAVRKRASTVGTKIPLPLRAFSPLSRGIGNNLRVPGRESPLFPVISEMNPDFHCVRQLVIDLLELYSNKRPNIVSALEECAEVMKQILASPQHPKIKSWCNEIIQTVEFHIVSLNSFYIKRHHNNIGLKERILSGSLPCPKDQAAFLASIQLTVEKELAVPLRKNQETHQQLAKGQFGYTPDVRPRHVSLMGCVTDQQPMLPINVQKKILPVSLVNDRKTNRLIQERKRKLFHSRVYENEIGLKKLYIEVIDILSGKTLFQSDIILFKKQLKMKILHDQH</sequence>
<dbReference type="PROSITE" id="PS50297">
    <property type="entry name" value="ANK_REP_REGION"/>
    <property type="match status" value="1"/>
</dbReference>
<feature type="repeat" description="ANK" evidence="3">
    <location>
        <begin position="256"/>
        <end position="288"/>
    </location>
</feature>
<dbReference type="PANTHER" id="PTHR24166">
    <property type="entry name" value="ROLLING PEBBLES, ISOFORM B"/>
    <property type="match status" value="1"/>
</dbReference>
<dbReference type="Pfam" id="PF12796">
    <property type="entry name" value="Ank_2"/>
    <property type="match status" value="1"/>
</dbReference>
<dbReference type="WBParaSite" id="SMUV_0000564401-mRNA-1">
    <property type="protein sequence ID" value="SMUV_0000564401-mRNA-1"/>
    <property type="gene ID" value="SMUV_0000564401"/>
</dbReference>
<accession>A0A158R570</accession>